<evidence type="ECO:0000313" key="3">
    <source>
        <dbReference type="Proteomes" id="UP000642673"/>
    </source>
</evidence>
<comment type="caution">
    <text evidence="2">The sequence shown here is derived from an EMBL/GenBank/DDBJ whole genome shotgun (WGS) entry which is preliminary data.</text>
</comment>
<dbReference type="Pfam" id="PF20242">
    <property type="entry name" value="Emfourin"/>
    <property type="match status" value="1"/>
</dbReference>
<feature type="region of interest" description="Disordered" evidence="1">
    <location>
        <begin position="1"/>
        <end position="26"/>
    </location>
</feature>
<reference evidence="3" key="1">
    <citation type="journal article" date="2019" name="Int. J. Syst. Evol. Microbiol.">
        <title>The Global Catalogue of Microorganisms (GCM) 10K type strain sequencing project: providing services to taxonomists for standard genome sequencing and annotation.</title>
        <authorList>
            <consortium name="The Broad Institute Genomics Platform"/>
            <consortium name="The Broad Institute Genome Sequencing Center for Infectious Disease"/>
            <person name="Wu L."/>
            <person name="Ma J."/>
        </authorList>
    </citation>
    <scope>NUCLEOTIDE SEQUENCE [LARGE SCALE GENOMIC DNA]</scope>
    <source>
        <strain evidence="3">JCM 4738</strain>
    </source>
</reference>
<accession>A0ABQ3EUB4</accession>
<sequence length="100" mass="10747">MRVSLATHGGLAAASNLRRPPEVLDTDTLPEDDAAELARLVAAAVATPEVERSGRARDAMSYTITVEDGGRTTVLRQSDAAMTPAFAALLTRLREHFEQQ</sequence>
<proteinExistence type="predicted"/>
<evidence type="ECO:0000313" key="2">
    <source>
        <dbReference type="EMBL" id="GHB50778.1"/>
    </source>
</evidence>
<dbReference type="InterPro" id="IPR049457">
    <property type="entry name" value="Emfourin"/>
</dbReference>
<protein>
    <submittedName>
        <fullName evidence="2">Uncharacterized protein</fullName>
    </submittedName>
</protein>
<keyword evidence="3" id="KW-1185">Reference proteome</keyword>
<evidence type="ECO:0000256" key="1">
    <source>
        <dbReference type="SAM" id="MobiDB-lite"/>
    </source>
</evidence>
<gene>
    <name evidence="2" type="ORF">GCM10010347_20490</name>
</gene>
<dbReference type="RefSeq" id="WP_190183738.1">
    <property type="nucleotide sequence ID" value="NZ_BMVP01000003.1"/>
</dbReference>
<organism evidence="2 3">
    <name type="scientific">Streptomyces cirratus</name>
    <dbReference type="NCBI Taxonomy" id="68187"/>
    <lineage>
        <taxon>Bacteria</taxon>
        <taxon>Bacillati</taxon>
        <taxon>Actinomycetota</taxon>
        <taxon>Actinomycetes</taxon>
        <taxon>Kitasatosporales</taxon>
        <taxon>Streptomycetaceae</taxon>
        <taxon>Streptomyces</taxon>
    </lineage>
</organism>
<name>A0ABQ3EUB4_9ACTN</name>
<dbReference type="Proteomes" id="UP000642673">
    <property type="component" value="Unassembled WGS sequence"/>
</dbReference>
<dbReference type="EMBL" id="BMVP01000003">
    <property type="protein sequence ID" value="GHB50778.1"/>
    <property type="molecule type" value="Genomic_DNA"/>
</dbReference>